<proteinExistence type="predicted"/>
<dbReference type="AlphaFoldDB" id="A0A2P6PA70"/>
<dbReference type="Gramene" id="PRQ18830">
    <property type="protein sequence ID" value="PRQ18830"/>
    <property type="gene ID" value="RchiOBHm_Chr7g0210431"/>
</dbReference>
<evidence type="ECO:0000256" key="1">
    <source>
        <dbReference type="SAM" id="Phobius"/>
    </source>
</evidence>
<feature type="transmembrane region" description="Helical" evidence="1">
    <location>
        <begin position="6"/>
        <end position="36"/>
    </location>
</feature>
<reference evidence="2 3" key="1">
    <citation type="journal article" date="2018" name="Nat. Genet.">
        <title>The Rosa genome provides new insights in the design of modern roses.</title>
        <authorList>
            <person name="Bendahmane M."/>
        </authorList>
    </citation>
    <scope>NUCLEOTIDE SEQUENCE [LARGE SCALE GENOMIC DNA]</scope>
    <source>
        <strain evidence="3">cv. Old Blush</strain>
    </source>
</reference>
<accession>A0A2P6PA70</accession>
<organism evidence="2 3">
    <name type="scientific">Rosa chinensis</name>
    <name type="common">China rose</name>
    <dbReference type="NCBI Taxonomy" id="74649"/>
    <lineage>
        <taxon>Eukaryota</taxon>
        <taxon>Viridiplantae</taxon>
        <taxon>Streptophyta</taxon>
        <taxon>Embryophyta</taxon>
        <taxon>Tracheophyta</taxon>
        <taxon>Spermatophyta</taxon>
        <taxon>Magnoliopsida</taxon>
        <taxon>eudicotyledons</taxon>
        <taxon>Gunneridae</taxon>
        <taxon>Pentapetalae</taxon>
        <taxon>rosids</taxon>
        <taxon>fabids</taxon>
        <taxon>Rosales</taxon>
        <taxon>Rosaceae</taxon>
        <taxon>Rosoideae</taxon>
        <taxon>Rosoideae incertae sedis</taxon>
        <taxon>Rosa</taxon>
    </lineage>
</organism>
<sequence length="52" mass="6266">MFGLWAYVVLIGLCWWAGYIVYLFSVVYLTFVYFMYNKSVPPLDRDMWALSR</sequence>
<evidence type="ECO:0000313" key="2">
    <source>
        <dbReference type="EMBL" id="PRQ18830.1"/>
    </source>
</evidence>
<dbReference type="Proteomes" id="UP000238479">
    <property type="component" value="Chromosome 7"/>
</dbReference>
<protein>
    <submittedName>
        <fullName evidence="2">Uncharacterized protein</fullName>
    </submittedName>
</protein>
<dbReference type="EMBL" id="PDCK01000045">
    <property type="protein sequence ID" value="PRQ18830.1"/>
    <property type="molecule type" value="Genomic_DNA"/>
</dbReference>
<keyword evidence="1" id="KW-0472">Membrane</keyword>
<name>A0A2P6PA70_ROSCH</name>
<gene>
    <name evidence="2" type="ORF">RchiOBHm_Chr7g0210431</name>
</gene>
<evidence type="ECO:0000313" key="3">
    <source>
        <dbReference type="Proteomes" id="UP000238479"/>
    </source>
</evidence>
<keyword evidence="3" id="KW-1185">Reference proteome</keyword>
<comment type="caution">
    <text evidence="2">The sequence shown here is derived from an EMBL/GenBank/DDBJ whole genome shotgun (WGS) entry which is preliminary data.</text>
</comment>
<keyword evidence="1" id="KW-0812">Transmembrane</keyword>
<keyword evidence="1" id="KW-1133">Transmembrane helix</keyword>